<feature type="domain" description="Transposase IS110-like N-terminal" evidence="2">
    <location>
        <begin position="11"/>
        <end position="158"/>
    </location>
</feature>
<keyword evidence="4" id="KW-1185">Reference proteome</keyword>
<proteinExistence type="predicted"/>
<dbReference type="InterPro" id="IPR047650">
    <property type="entry name" value="Transpos_IS110"/>
</dbReference>
<dbReference type="STRING" id="1255043.TVNIR_0013"/>
<dbReference type="GO" id="GO:0006313">
    <property type="term" value="P:DNA transposition"/>
    <property type="evidence" value="ECO:0007669"/>
    <property type="project" value="InterPro"/>
</dbReference>
<evidence type="ECO:0000313" key="3">
    <source>
        <dbReference type="EMBL" id="AGA31728.1"/>
    </source>
</evidence>
<evidence type="ECO:0000256" key="1">
    <source>
        <dbReference type="SAM" id="MobiDB-lite"/>
    </source>
</evidence>
<dbReference type="HOGENOM" id="CLU_036902_18_0_6"/>
<sequence length="451" mass="49126">MDITPIHRRVVGLDVHQSKITACALIEQPDGSVAVEHREFGGFKRDRRALAEWVRGFDPEVVVMESTGIYWKSPYAALERVGVMAWVVNARHARNVPGRKTDLSDAQWLATLARAGLLRASFIPPAEIRHLRLIARQRQKLVGMLAAEKNRLHKVLTDAGIRLNVLVSDVHGASARAMIKALLADAPMHAILDLAGRLRASREELFEALQPEELSTRHRFVLNEVLAHIEYLEAMIARFEQELLAGLAPGNRRCACWKPCPASTALAPPCCSSKSAPTWRASATRNAWLPGSASAPATTRAPVNARADARARATPGSVACCASSRKPPPAPAVRSRTSFRPCPSARDTSAPSWPWRTSSCASSTPCSIMRPLPGPHRRLRGSRRAAQRAALAEDAGKARLSHRHLSRHTGSSSPASRYLRTGMRHARISLAPTSGSFTLTVMPSAARHPEG</sequence>
<name>L0DRU2_THIND</name>
<dbReference type="KEGG" id="tni:TVNIR_0013"/>
<dbReference type="GO" id="GO:0004803">
    <property type="term" value="F:transposase activity"/>
    <property type="evidence" value="ECO:0007669"/>
    <property type="project" value="InterPro"/>
</dbReference>
<dbReference type="AlphaFoldDB" id="L0DRU2"/>
<evidence type="ECO:0000259" key="2">
    <source>
        <dbReference type="Pfam" id="PF01548"/>
    </source>
</evidence>
<organism evidence="3 4">
    <name type="scientific">Thioalkalivibrio nitratireducens (strain DSM 14787 / UNIQEM 213 / ALEN2)</name>
    <dbReference type="NCBI Taxonomy" id="1255043"/>
    <lineage>
        <taxon>Bacteria</taxon>
        <taxon>Pseudomonadati</taxon>
        <taxon>Pseudomonadota</taxon>
        <taxon>Gammaproteobacteria</taxon>
        <taxon>Chromatiales</taxon>
        <taxon>Ectothiorhodospiraceae</taxon>
        <taxon>Thioalkalivibrio</taxon>
    </lineage>
</organism>
<reference evidence="3" key="1">
    <citation type="submission" date="2015-12" db="EMBL/GenBank/DDBJ databases">
        <authorList>
            <person name="Tikhonova T.V."/>
            <person name="Pavlov A.R."/>
            <person name="Beletsky A.V."/>
            <person name="Mardanov A.V."/>
            <person name="Sorokin D.Y."/>
            <person name="Ravin N.V."/>
            <person name="Popov V.O."/>
        </authorList>
    </citation>
    <scope>NUCLEOTIDE SEQUENCE</scope>
    <source>
        <strain evidence="3">DSM 14787</strain>
    </source>
</reference>
<dbReference type="PANTHER" id="PTHR33055">
    <property type="entry name" value="TRANSPOSASE FOR INSERTION SEQUENCE ELEMENT IS1111A"/>
    <property type="match status" value="1"/>
</dbReference>
<feature type="region of interest" description="Disordered" evidence="1">
    <location>
        <begin position="319"/>
        <end position="347"/>
    </location>
</feature>
<gene>
    <name evidence="3" type="ordered locus">TVNIR_0013</name>
</gene>
<dbReference type="InterPro" id="IPR002525">
    <property type="entry name" value="Transp_IS110-like_N"/>
</dbReference>
<accession>L0DRU2</accession>
<evidence type="ECO:0000313" key="4">
    <source>
        <dbReference type="Proteomes" id="UP000010809"/>
    </source>
</evidence>
<dbReference type="Proteomes" id="UP000010809">
    <property type="component" value="Chromosome"/>
</dbReference>
<dbReference type="PANTHER" id="PTHR33055:SF15">
    <property type="entry name" value="TRANSPOSASE-RELATED"/>
    <property type="match status" value="1"/>
</dbReference>
<protein>
    <submittedName>
        <fullName evidence="3">Transposase</fullName>
    </submittedName>
</protein>
<dbReference type="EMBL" id="CP003989">
    <property type="protein sequence ID" value="AGA31728.1"/>
    <property type="molecule type" value="Genomic_DNA"/>
</dbReference>
<dbReference type="PATRIC" id="fig|1255043.3.peg.13"/>
<dbReference type="eggNOG" id="COG3547">
    <property type="taxonomic scope" value="Bacteria"/>
</dbReference>
<dbReference type="Pfam" id="PF01548">
    <property type="entry name" value="DEDD_Tnp_IS110"/>
    <property type="match status" value="1"/>
</dbReference>
<feature type="compositionally biased region" description="Basic residues" evidence="1">
    <location>
        <begin position="375"/>
        <end position="386"/>
    </location>
</feature>
<dbReference type="GO" id="GO:0003677">
    <property type="term" value="F:DNA binding"/>
    <property type="evidence" value="ECO:0007669"/>
    <property type="project" value="InterPro"/>
</dbReference>
<feature type="region of interest" description="Disordered" evidence="1">
    <location>
        <begin position="371"/>
        <end position="416"/>
    </location>
</feature>
<dbReference type="NCBIfam" id="NF033542">
    <property type="entry name" value="transpos_IS110"/>
    <property type="match status" value="1"/>
</dbReference>